<keyword evidence="9 10" id="KW-0472">Membrane</keyword>
<dbReference type="Proteomes" id="UP000244005">
    <property type="component" value="Unassembled WGS sequence"/>
</dbReference>
<dbReference type="OrthoDB" id="544199at2759"/>
<dbReference type="EMBL" id="KZ772809">
    <property type="protein sequence ID" value="PTQ29668.1"/>
    <property type="molecule type" value="Genomic_DNA"/>
</dbReference>
<dbReference type="PANTHER" id="PTHR27008:SF486">
    <property type="entry name" value="LRR RECEPTOR-LIKE SERINE_THREONINE-PROTEIN KINASE RCH1"/>
    <property type="match status" value="1"/>
</dbReference>
<name>A0A2R6W736_MARPO</name>
<dbReference type="Pfam" id="PF00560">
    <property type="entry name" value="LRR_1"/>
    <property type="match status" value="5"/>
</dbReference>
<evidence type="ECO:0000256" key="11">
    <source>
        <dbReference type="SAM" id="SignalP"/>
    </source>
</evidence>
<evidence type="ECO:0000313" key="13">
    <source>
        <dbReference type="EMBL" id="PTQ29668.1"/>
    </source>
</evidence>
<keyword evidence="8 10" id="KW-1133">Transmembrane helix</keyword>
<dbReference type="FunFam" id="3.80.10.10:FF:000095">
    <property type="entry name" value="LRR receptor-like serine/threonine-protein kinase GSO1"/>
    <property type="match status" value="1"/>
</dbReference>
<feature type="domain" description="Disease resistance R13L4/SHOC-2-like LRR" evidence="12">
    <location>
        <begin position="168"/>
        <end position="309"/>
    </location>
</feature>
<keyword evidence="6 10" id="KW-0812">Transmembrane</keyword>
<organism evidence="13 14">
    <name type="scientific">Marchantia polymorpha</name>
    <name type="common">Common liverwort</name>
    <name type="synonym">Marchantia aquatica</name>
    <dbReference type="NCBI Taxonomy" id="3197"/>
    <lineage>
        <taxon>Eukaryota</taxon>
        <taxon>Viridiplantae</taxon>
        <taxon>Streptophyta</taxon>
        <taxon>Embryophyta</taxon>
        <taxon>Marchantiophyta</taxon>
        <taxon>Marchantiopsida</taxon>
        <taxon>Marchantiidae</taxon>
        <taxon>Marchantiales</taxon>
        <taxon>Marchantiaceae</taxon>
        <taxon>Marchantia</taxon>
    </lineage>
</organism>
<dbReference type="SUPFAM" id="SSF52047">
    <property type="entry name" value="RNI-like"/>
    <property type="match status" value="2"/>
</dbReference>
<keyword evidence="11" id="KW-0732">Signal</keyword>
<evidence type="ECO:0000256" key="2">
    <source>
        <dbReference type="ARBA" id="ARBA00004236"/>
    </source>
</evidence>
<keyword evidence="4" id="KW-1003">Cell membrane</keyword>
<evidence type="ECO:0000256" key="1">
    <source>
        <dbReference type="ARBA" id="ARBA00004167"/>
    </source>
</evidence>
<dbReference type="GO" id="GO:0004672">
    <property type="term" value="F:protein kinase activity"/>
    <property type="evidence" value="ECO:0000318"/>
    <property type="project" value="GO_Central"/>
</dbReference>
<keyword evidence="7" id="KW-0677">Repeat</keyword>
<comment type="similarity">
    <text evidence="3">Belongs to the RLP family.</text>
</comment>
<dbReference type="InterPro" id="IPR055414">
    <property type="entry name" value="LRR_R13L4/SHOC2-like"/>
</dbReference>
<evidence type="ECO:0000256" key="8">
    <source>
        <dbReference type="ARBA" id="ARBA00022989"/>
    </source>
</evidence>
<evidence type="ECO:0000256" key="10">
    <source>
        <dbReference type="SAM" id="Phobius"/>
    </source>
</evidence>
<reference evidence="14" key="1">
    <citation type="journal article" date="2017" name="Cell">
        <title>Insights into land plant evolution garnered from the Marchantia polymorpha genome.</title>
        <authorList>
            <person name="Bowman J.L."/>
            <person name="Kohchi T."/>
            <person name="Yamato K.T."/>
            <person name="Jenkins J."/>
            <person name="Shu S."/>
            <person name="Ishizaki K."/>
            <person name="Yamaoka S."/>
            <person name="Nishihama R."/>
            <person name="Nakamura Y."/>
            <person name="Berger F."/>
            <person name="Adam C."/>
            <person name="Aki S.S."/>
            <person name="Althoff F."/>
            <person name="Araki T."/>
            <person name="Arteaga-Vazquez M.A."/>
            <person name="Balasubrmanian S."/>
            <person name="Barry K."/>
            <person name="Bauer D."/>
            <person name="Boehm C.R."/>
            <person name="Briginshaw L."/>
            <person name="Caballero-Perez J."/>
            <person name="Catarino B."/>
            <person name="Chen F."/>
            <person name="Chiyoda S."/>
            <person name="Chovatia M."/>
            <person name="Davies K.M."/>
            <person name="Delmans M."/>
            <person name="Demura T."/>
            <person name="Dierschke T."/>
            <person name="Dolan L."/>
            <person name="Dorantes-Acosta A.E."/>
            <person name="Eklund D.M."/>
            <person name="Florent S.N."/>
            <person name="Flores-Sandoval E."/>
            <person name="Fujiyama A."/>
            <person name="Fukuzawa H."/>
            <person name="Galik B."/>
            <person name="Grimanelli D."/>
            <person name="Grimwood J."/>
            <person name="Grossniklaus U."/>
            <person name="Hamada T."/>
            <person name="Haseloff J."/>
            <person name="Hetherington A.J."/>
            <person name="Higo A."/>
            <person name="Hirakawa Y."/>
            <person name="Hundley H.N."/>
            <person name="Ikeda Y."/>
            <person name="Inoue K."/>
            <person name="Inoue S.I."/>
            <person name="Ishida S."/>
            <person name="Jia Q."/>
            <person name="Kakita M."/>
            <person name="Kanazawa T."/>
            <person name="Kawai Y."/>
            <person name="Kawashima T."/>
            <person name="Kennedy M."/>
            <person name="Kinose K."/>
            <person name="Kinoshita T."/>
            <person name="Kohara Y."/>
            <person name="Koide E."/>
            <person name="Komatsu K."/>
            <person name="Kopischke S."/>
            <person name="Kubo M."/>
            <person name="Kyozuka J."/>
            <person name="Lagercrantz U."/>
            <person name="Lin S.S."/>
            <person name="Lindquist E."/>
            <person name="Lipzen A.M."/>
            <person name="Lu C.W."/>
            <person name="De Luna E."/>
            <person name="Martienssen R.A."/>
            <person name="Minamino N."/>
            <person name="Mizutani M."/>
            <person name="Mizutani M."/>
            <person name="Mochizuki N."/>
            <person name="Monte I."/>
            <person name="Mosher R."/>
            <person name="Nagasaki H."/>
            <person name="Nakagami H."/>
            <person name="Naramoto S."/>
            <person name="Nishitani K."/>
            <person name="Ohtani M."/>
            <person name="Okamoto T."/>
            <person name="Okumura M."/>
            <person name="Phillips J."/>
            <person name="Pollak B."/>
            <person name="Reinders A."/>
            <person name="Rovekamp M."/>
            <person name="Sano R."/>
            <person name="Sawa S."/>
            <person name="Schmid M.W."/>
            <person name="Shirakawa M."/>
            <person name="Solano R."/>
            <person name="Spunde A."/>
            <person name="Suetsugu N."/>
            <person name="Sugano S."/>
            <person name="Sugiyama A."/>
            <person name="Sun R."/>
            <person name="Suzuki Y."/>
            <person name="Takenaka M."/>
            <person name="Takezawa D."/>
            <person name="Tomogane H."/>
            <person name="Tsuzuki M."/>
            <person name="Ueda T."/>
            <person name="Umeda M."/>
            <person name="Ward J.M."/>
            <person name="Watanabe Y."/>
            <person name="Yazaki K."/>
            <person name="Yokoyama R."/>
            <person name="Yoshitake Y."/>
            <person name="Yotsui I."/>
            <person name="Zachgo S."/>
            <person name="Schmutz J."/>
        </authorList>
    </citation>
    <scope>NUCLEOTIDE SEQUENCE [LARGE SCALE GENOMIC DNA]</scope>
    <source>
        <strain evidence="14">Tak-1</strain>
    </source>
</reference>
<feature type="transmembrane region" description="Helical" evidence="10">
    <location>
        <begin position="872"/>
        <end position="894"/>
    </location>
</feature>
<dbReference type="Gene3D" id="3.80.10.10">
    <property type="entry name" value="Ribonuclease Inhibitor"/>
    <property type="match status" value="3"/>
</dbReference>
<dbReference type="FunFam" id="3.80.10.10:FF:000213">
    <property type="entry name" value="Tyrosine-sulfated glycopeptide receptor 1"/>
    <property type="match status" value="1"/>
</dbReference>
<evidence type="ECO:0000313" key="14">
    <source>
        <dbReference type="Proteomes" id="UP000244005"/>
    </source>
</evidence>
<dbReference type="FunFam" id="3.80.10.10:FF:000383">
    <property type="entry name" value="Leucine-rich repeat receptor protein kinase EMS1"/>
    <property type="match status" value="1"/>
</dbReference>
<dbReference type="Pfam" id="PF23598">
    <property type="entry name" value="LRR_14"/>
    <property type="match status" value="1"/>
</dbReference>
<evidence type="ECO:0000259" key="12">
    <source>
        <dbReference type="Pfam" id="PF23598"/>
    </source>
</evidence>
<comment type="subcellular location">
    <subcellularLocation>
        <location evidence="2">Cell membrane</location>
    </subcellularLocation>
    <subcellularLocation>
        <location evidence="1">Membrane</location>
        <topology evidence="1">Single-pass membrane protein</topology>
    </subcellularLocation>
</comment>
<evidence type="ECO:0000256" key="6">
    <source>
        <dbReference type="ARBA" id="ARBA00022692"/>
    </source>
</evidence>
<evidence type="ECO:0000256" key="4">
    <source>
        <dbReference type="ARBA" id="ARBA00022475"/>
    </source>
</evidence>
<evidence type="ECO:0000256" key="3">
    <source>
        <dbReference type="ARBA" id="ARBA00009592"/>
    </source>
</evidence>
<evidence type="ECO:0000256" key="9">
    <source>
        <dbReference type="ARBA" id="ARBA00023136"/>
    </source>
</evidence>
<proteinExistence type="inferred from homology"/>
<dbReference type="InterPro" id="IPR003591">
    <property type="entry name" value="Leu-rich_rpt_typical-subtyp"/>
</dbReference>
<dbReference type="SMART" id="SM00369">
    <property type="entry name" value="LRR_TYP"/>
    <property type="match status" value="5"/>
</dbReference>
<evidence type="ECO:0000256" key="7">
    <source>
        <dbReference type="ARBA" id="ARBA00022737"/>
    </source>
</evidence>
<evidence type="ECO:0000256" key="5">
    <source>
        <dbReference type="ARBA" id="ARBA00022614"/>
    </source>
</evidence>
<dbReference type="InterPro" id="IPR001611">
    <property type="entry name" value="Leu-rich_rpt"/>
</dbReference>
<protein>
    <recommendedName>
        <fullName evidence="12">Disease resistance R13L4/SHOC-2-like LRR domain-containing protein</fullName>
    </recommendedName>
</protein>
<accession>A0A2R6W736</accession>
<gene>
    <name evidence="13" type="ORF">MARPO_0137s0035</name>
</gene>
<keyword evidence="5" id="KW-0433">Leucine-rich repeat</keyword>
<dbReference type="AlphaFoldDB" id="A0A2R6W736"/>
<feature type="signal peptide" evidence="11">
    <location>
        <begin position="1"/>
        <end position="19"/>
    </location>
</feature>
<dbReference type="InterPro" id="IPR032675">
    <property type="entry name" value="LRR_dom_sf"/>
</dbReference>
<sequence length="920" mass="101672">MAPGDFIVLLACFLVGSSATVCIGGNWTSEAYSSLSYQSTSAESERTFVQSSRKGQRVSYERLLAGQFKERDLDHPDHLALPLHASKIRHIREEFLHDHEIDSTSHGFSRAVSLLEVTLGQADALLAFKDGIGNNSGVPWMIGLLTSDQSAVRGPESPAILHVTAIHLSSLNLTGSLGPSLCNLPYLEELHLHQNVLQSEIPLELGRLSRLRILNLEENLLYGSIPKELGNLTSLQVLNLGSQGSRFNGTIPEELGQLSELRFLNLGAVNNWNSEKKYYMTATNELRGTIPRSLGNCTKLWYLDFYGNGHLTGVIPEELGKLIHLEYLSFEQNNFTGAVPHQLGNLTICENLNFRSNRLQGHLPVGLANLSRLVFLDVSWNLFTGNLVHDSSTSWSELLWLIAEGNSFSGTFPELLLSCRNLEALYLNNNNFSGSLPADLGRLSSAKSIYIHNNMFEGELPESLTNVSFLTDLDLSNNKFTGPLYPLRNSTLLEVLYLGNPDLIQNSFTDRLTDERYLSNNKFTGPLDALRNSSLLEVMDLGSPGLVQNSFTGPLTDEMDFTEMDLGNNNLKGSIPRQLGNLTNIRILGLYSNHITVILSNCSAVQTIILSHNSPGGQLTHINFTRQKYLSFLSLSGNQFSVLFPVTLWNCSTLEWLDLILDLSSNAFTGVLPQDLSGLKNYKLPLESKLESASDFLNRRVLIEISLRKGENTLEYTYVLNALTSLDVSRNQLTGELPAELGTLHGLTYLFLADNNLEGSIPTEFGEIVDLLDLDLSKNLLSGSIPVSLSRLCLGYLNLSYNQLCGPIPVANSFDTRFSGSFFPGNPKLCGVSINKPCESSAFSCNGHIDLDPVTELADSWSLYFHGVSMTAFAKGASIGFATIIGLITLIPTLRNKFLFPKYRRIRYTQSDYGIFRRPS</sequence>
<dbReference type="PANTHER" id="PTHR27008">
    <property type="entry name" value="OS04G0122200 PROTEIN"/>
    <property type="match status" value="1"/>
</dbReference>
<keyword evidence="14" id="KW-1185">Reference proteome</keyword>
<dbReference type="GO" id="GO:0005886">
    <property type="term" value="C:plasma membrane"/>
    <property type="evidence" value="ECO:0007669"/>
    <property type="project" value="UniProtKB-SubCell"/>
</dbReference>
<feature type="chain" id="PRO_5015308128" description="Disease resistance R13L4/SHOC-2-like LRR domain-containing protein" evidence="11">
    <location>
        <begin position="20"/>
        <end position="920"/>
    </location>
</feature>
<dbReference type="InterPro" id="IPR051809">
    <property type="entry name" value="Plant_receptor-like_S/T_kinase"/>
</dbReference>